<organism evidence="2 3">
    <name type="scientific">Cupriavidus basilensis</name>
    <dbReference type="NCBI Taxonomy" id="68895"/>
    <lineage>
        <taxon>Bacteria</taxon>
        <taxon>Pseudomonadati</taxon>
        <taxon>Pseudomonadota</taxon>
        <taxon>Betaproteobacteria</taxon>
        <taxon>Burkholderiales</taxon>
        <taxon>Burkholderiaceae</taxon>
        <taxon>Cupriavidus</taxon>
    </lineage>
</organism>
<dbReference type="Gene3D" id="1.10.260.40">
    <property type="entry name" value="lambda repressor-like DNA-binding domains"/>
    <property type="match status" value="1"/>
</dbReference>
<dbReference type="Pfam" id="PF13560">
    <property type="entry name" value="HTH_31"/>
    <property type="match status" value="1"/>
</dbReference>
<dbReference type="SMART" id="SM00530">
    <property type="entry name" value="HTH_XRE"/>
    <property type="match status" value="1"/>
</dbReference>
<dbReference type="InterPro" id="IPR001387">
    <property type="entry name" value="Cro/C1-type_HTH"/>
</dbReference>
<evidence type="ECO:0000313" key="2">
    <source>
        <dbReference type="EMBL" id="QOT76558.1"/>
    </source>
</evidence>
<dbReference type="AlphaFoldDB" id="A0A643G188"/>
<sequence>MSSPFAIFLRTLRLRSGMRQHELAKLLGYEQAYVSAIELGTKPPSDEFLGKLDRSLSLNDRDNLDMRLAAEKSRRRFVLPADVPTETYLLCHELWEKIDRLYPAQIRALRELVRIDELLADEPTYGPARLRRRRSKEDAKM</sequence>
<protein>
    <submittedName>
        <fullName evidence="2">Helix-turn-helix transcriptional regulator</fullName>
    </submittedName>
</protein>
<reference evidence="2 3" key="1">
    <citation type="submission" date="2020-10" db="EMBL/GenBank/DDBJ databases">
        <title>Complete genome sequence of Cupriavidus basilensis CCUG 49340T.</title>
        <authorList>
            <person name="Salva-Serra F."/>
            <person name="Donoso R.A."/>
            <person name="Cho K.H."/>
            <person name="Yoo J.A."/>
            <person name="Lee K."/>
            <person name="Yoon S.-H."/>
            <person name="Perez-Pantoja D."/>
            <person name="Moore E.R.B."/>
        </authorList>
    </citation>
    <scope>NUCLEOTIDE SEQUENCE [LARGE SCALE GENOMIC DNA]</scope>
    <source>
        <strain evidence="3">CCUG 49340</strain>
    </source>
</reference>
<dbReference type="PROSITE" id="PS50943">
    <property type="entry name" value="HTH_CROC1"/>
    <property type="match status" value="1"/>
</dbReference>
<evidence type="ECO:0000259" key="1">
    <source>
        <dbReference type="PROSITE" id="PS50943"/>
    </source>
</evidence>
<dbReference type="Proteomes" id="UP000397656">
    <property type="component" value="Chromosome 1"/>
</dbReference>
<feature type="domain" description="HTH cro/C1-type" evidence="1">
    <location>
        <begin position="9"/>
        <end position="64"/>
    </location>
</feature>
<dbReference type="GO" id="GO:0003677">
    <property type="term" value="F:DNA binding"/>
    <property type="evidence" value="ECO:0007669"/>
    <property type="project" value="InterPro"/>
</dbReference>
<dbReference type="RefSeq" id="WP_150985345.1">
    <property type="nucleotide sequence ID" value="NZ_CP062803.1"/>
</dbReference>
<proteinExistence type="predicted"/>
<dbReference type="EMBL" id="CP062803">
    <property type="protein sequence ID" value="QOT76558.1"/>
    <property type="molecule type" value="Genomic_DNA"/>
</dbReference>
<evidence type="ECO:0000313" key="3">
    <source>
        <dbReference type="Proteomes" id="UP000397656"/>
    </source>
</evidence>
<accession>A0A643G188</accession>
<dbReference type="InterPro" id="IPR010982">
    <property type="entry name" value="Lambda_DNA-bd_dom_sf"/>
</dbReference>
<name>A0A643G188_9BURK</name>
<dbReference type="GeneID" id="98399276"/>
<dbReference type="SUPFAM" id="SSF47413">
    <property type="entry name" value="lambda repressor-like DNA-binding domains"/>
    <property type="match status" value="1"/>
</dbReference>
<dbReference type="CDD" id="cd00093">
    <property type="entry name" value="HTH_XRE"/>
    <property type="match status" value="1"/>
</dbReference>
<gene>
    <name evidence="2" type="ORF">F7R26_000090</name>
</gene>